<keyword evidence="6" id="KW-1185">Reference proteome</keyword>
<dbReference type="FunFam" id="3.40.50.300:FF:002060">
    <property type="entry name" value="Rho family GTPase"/>
    <property type="match status" value="1"/>
</dbReference>
<dbReference type="Pfam" id="PF00071">
    <property type="entry name" value="Ras"/>
    <property type="match status" value="1"/>
</dbReference>
<dbReference type="EMBL" id="CAXITT010000019">
    <property type="protein sequence ID" value="CAL1527545.1"/>
    <property type="molecule type" value="Genomic_DNA"/>
</dbReference>
<comment type="caution">
    <text evidence="5">The sequence shown here is derived from an EMBL/GenBank/DDBJ whole genome shotgun (WGS) entry which is preliminary data.</text>
</comment>
<evidence type="ECO:0000256" key="1">
    <source>
        <dbReference type="ARBA" id="ARBA00004370"/>
    </source>
</evidence>
<keyword evidence="3" id="KW-0342">GTP-binding</keyword>
<dbReference type="Gene3D" id="3.40.50.300">
    <property type="entry name" value="P-loop containing nucleotide triphosphate hydrolases"/>
    <property type="match status" value="1"/>
</dbReference>
<comment type="subcellular location">
    <subcellularLocation>
        <location evidence="1">Membrane</location>
    </subcellularLocation>
</comment>
<dbReference type="PROSITE" id="PS51421">
    <property type="entry name" value="RAS"/>
    <property type="match status" value="1"/>
</dbReference>
<evidence type="ECO:0000256" key="3">
    <source>
        <dbReference type="ARBA" id="ARBA00023134"/>
    </source>
</evidence>
<dbReference type="PANTHER" id="PTHR24072">
    <property type="entry name" value="RHO FAMILY GTPASE"/>
    <property type="match status" value="1"/>
</dbReference>
<evidence type="ECO:0000313" key="5">
    <source>
        <dbReference type="EMBL" id="CAL1527545.1"/>
    </source>
</evidence>
<dbReference type="GO" id="GO:0005525">
    <property type="term" value="F:GTP binding"/>
    <property type="evidence" value="ECO:0007669"/>
    <property type="project" value="UniProtKB-KW"/>
</dbReference>
<dbReference type="PRINTS" id="PR00449">
    <property type="entry name" value="RASTRNSFRMNG"/>
</dbReference>
<dbReference type="GO" id="GO:0003924">
    <property type="term" value="F:GTPase activity"/>
    <property type="evidence" value="ECO:0007669"/>
    <property type="project" value="InterPro"/>
</dbReference>
<dbReference type="SMART" id="SM00175">
    <property type="entry name" value="RAB"/>
    <property type="match status" value="1"/>
</dbReference>
<dbReference type="PROSITE" id="PS51419">
    <property type="entry name" value="RAB"/>
    <property type="match status" value="1"/>
</dbReference>
<protein>
    <submittedName>
        <fullName evidence="5">Uncharacterized protein</fullName>
    </submittedName>
</protein>
<dbReference type="GO" id="GO:0016020">
    <property type="term" value="C:membrane"/>
    <property type="evidence" value="ECO:0007669"/>
    <property type="project" value="UniProtKB-SubCell"/>
</dbReference>
<sequence>MGGRIKKLQPNAAAPVTLMEPRLPDLKCVVVGDDSVGKTSMLMGYATNRYPTQHVPSVFDNYAGSLKLAGRLIQMQIIDTQQYEENPKFRHSLYSGTNIFVVCFSVIRPESLNHVEEVWLPEIRTYAPKTPFILVGAQADLRSAETILQMLSTTGQQPVTSAEGAAVARRTGAACYIETSPEVEKNVRKLINGAIASILKVKTPDSSACSVL</sequence>
<dbReference type="SMART" id="SM00174">
    <property type="entry name" value="RHO"/>
    <property type="match status" value="1"/>
</dbReference>
<dbReference type="InterPro" id="IPR005225">
    <property type="entry name" value="Small_GTP-bd"/>
</dbReference>
<accession>A0AAV2H2D3</accession>
<dbReference type="InterPro" id="IPR001806">
    <property type="entry name" value="Small_GTPase"/>
</dbReference>
<dbReference type="PROSITE" id="PS51420">
    <property type="entry name" value="RHO"/>
    <property type="match status" value="1"/>
</dbReference>
<dbReference type="GO" id="GO:0007264">
    <property type="term" value="P:small GTPase-mediated signal transduction"/>
    <property type="evidence" value="ECO:0007669"/>
    <property type="project" value="InterPro"/>
</dbReference>
<dbReference type="Proteomes" id="UP001497497">
    <property type="component" value="Unassembled WGS sequence"/>
</dbReference>
<evidence type="ECO:0000313" key="6">
    <source>
        <dbReference type="Proteomes" id="UP001497497"/>
    </source>
</evidence>
<dbReference type="InterPro" id="IPR027417">
    <property type="entry name" value="P-loop_NTPase"/>
</dbReference>
<dbReference type="InterPro" id="IPR003578">
    <property type="entry name" value="Small_GTPase_Rho"/>
</dbReference>
<evidence type="ECO:0000256" key="2">
    <source>
        <dbReference type="ARBA" id="ARBA00022741"/>
    </source>
</evidence>
<dbReference type="SUPFAM" id="SSF52540">
    <property type="entry name" value="P-loop containing nucleoside triphosphate hydrolases"/>
    <property type="match status" value="1"/>
</dbReference>
<dbReference type="AlphaFoldDB" id="A0AAV2H2D3"/>
<reference evidence="5 6" key="1">
    <citation type="submission" date="2024-04" db="EMBL/GenBank/DDBJ databases">
        <authorList>
            <consortium name="Genoscope - CEA"/>
            <person name="William W."/>
        </authorList>
    </citation>
    <scope>NUCLEOTIDE SEQUENCE [LARGE SCALE GENOMIC DNA]</scope>
</reference>
<keyword evidence="4" id="KW-0472">Membrane</keyword>
<evidence type="ECO:0000256" key="4">
    <source>
        <dbReference type="ARBA" id="ARBA00023136"/>
    </source>
</evidence>
<gene>
    <name evidence="5" type="ORF">GSLYS_00001722001</name>
</gene>
<organism evidence="5 6">
    <name type="scientific">Lymnaea stagnalis</name>
    <name type="common">Great pond snail</name>
    <name type="synonym">Helix stagnalis</name>
    <dbReference type="NCBI Taxonomy" id="6523"/>
    <lineage>
        <taxon>Eukaryota</taxon>
        <taxon>Metazoa</taxon>
        <taxon>Spiralia</taxon>
        <taxon>Lophotrochozoa</taxon>
        <taxon>Mollusca</taxon>
        <taxon>Gastropoda</taxon>
        <taxon>Heterobranchia</taxon>
        <taxon>Euthyneura</taxon>
        <taxon>Panpulmonata</taxon>
        <taxon>Hygrophila</taxon>
        <taxon>Lymnaeoidea</taxon>
        <taxon>Lymnaeidae</taxon>
        <taxon>Lymnaea</taxon>
    </lineage>
</organism>
<dbReference type="SMART" id="SM00173">
    <property type="entry name" value="RAS"/>
    <property type="match status" value="1"/>
</dbReference>
<name>A0AAV2H2D3_LYMST</name>
<keyword evidence="2" id="KW-0547">Nucleotide-binding</keyword>
<proteinExistence type="predicted"/>
<dbReference type="NCBIfam" id="TIGR00231">
    <property type="entry name" value="small_GTP"/>
    <property type="match status" value="1"/>
</dbReference>